<evidence type="ECO:0000259" key="13">
    <source>
        <dbReference type="PROSITE" id="PS50030"/>
    </source>
</evidence>
<dbReference type="EMBL" id="JASEJX010000012">
    <property type="protein sequence ID" value="KAK4518814.1"/>
    <property type="molecule type" value="Genomic_DNA"/>
</dbReference>
<feature type="compositionally biased region" description="Basic and acidic residues" evidence="12">
    <location>
        <begin position="1422"/>
        <end position="1431"/>
    </location>
</feature>
<dbReference type="InterPro" id="IPR015940">
    <property type="entry name" value="UBA"/>
</dbReference>
<evidence type="ECO:0000256" key="4">
    <source>
        <dbReference type="ARBA" id="ARBA00012485"/>
    </source>
</evidence>
<feature type="region of interest" description="Disordered" evidence="12">
    <location>
        <begin position="2090"/>
        <end position="2125"/>
    </location>
</feature>
<reference evidence="15 16" key="1">
    <citation type="submission" date="2022-11" db="EMBL/GenBank/DDBJ databases">
        <title>Mucor velutinosus strain NIH1002 WGS.</title>
        <authorList>
            <person name="Subramanian P."/>
            <person name="Mullikin J.C."/>
            <person name="Segre J.A."/>
            <person name="Zelazny A.M."/>
        </authorList>
    </citation>
    <scope>NUCLEOTIDE SEQUENCE [LARGE SCALE GENOMIC DNA]</scope>
    <source>
        <strain evidence="15 16">NIH1002</strain>
    </source>
</reference>
<evidence type="ECO:0000256" key="8">
    <source>
        <dbReference type="ARBA" id="ARBA00022816"/>
    </source>
</evidence>
<dbReference type="RefSeq" id="XP_064685480.1">
    <property type="nucleotide sequence ID" value="XM_064828278.1"/>
</dbReference>
<feature type="compositionally biased region" description="Low complexity" evidence="12">
    <location>
        <begin position="2869"/>
        <end position="2889"/>
    </location>
</feature>
<name>A0AAN7DLW1_9FUNG</name>
<feature type="region of interest" description="Disordered" evidence="12">
    <location>
        <begin position="2730"/>
        <end position="2795"/>
    </location>
</feature>
<comment type="similarity">
    <text evidence="10">Belongs to the UPL family. TOM1/PTR1 subfamily.</text>
</comment>
<feature type="region of interest" description="Disordered" evidence="12">
    <location>
        <begin position="2245"/>
        <end position="2268"/>
    </location>
</feature>
<dbReference type="GO" id="GO:0000209">
    <property type="term" value="P:protein polyubiquitination"/>
    <property type="evidence" value="ECO:0007669"/>
    <property type="project" value="TreeGrafter"/>
</dbReference>
<feature type="compositionally biased region" description="Basic and acidic residues" evidence="12">
    <location>
        <begin position="2253"/>
        <end position="2262"/>
    </location>
</feature>
<feature type="region of interest" description="Disordered" evidence="12">
    <location>
        <begin position="1293"/>
        <end position="1375"/>
    </location>
</feature>
<dbReference type="Gene3D" id="1.25.10.10">
    <property type="entry name" value="Leucine-rich Repeat Variant"/>
    <property type="match status" value="1"/>
</dbReference>
<feature type="region of interest" description="Disordered" evidence="12">
    <location>
        <begin position="2144"/>
        <end position="2222"/>
    </location>
</feature>
<comment type="caution">
    <text evidence="15">The sequence shown here is derived from an EMBL/GenBank/DDBJ whole genome shotgun (WGS) entry which is preliminary data.</text>
</comment>
<feature type="compositionally biased region" description="Basic and acidic residues" evidence="12">
    <location>
        <begin position="952"/>
        <end position="963"/>
    </location>
</feature>
<evidence type="ECO:0000313" key="16">
    <source>
        <dbReference type="Proteomes" id="UP001304243"/>
    </source>
</evidence>
<dbReference type="InterPro" id="IPR035983">
    <property type="entry name" value="Hect_E3_ubiquitin_ligase"/>
</dbReference>
<dbReference type="SUPFAM" id="SSF48371">
    <property type="entry name" value="ARM repeat"/>
    <property type="match status" value="1"/>
</dbReference>
<protein>
    <recommendedName>
        <fullName evidence="4">HECT-type E3 ubiquitin transferase</fullName>
        <ecNumber evidence="4">2.3.2.26</ecNumber>
    </recommendedName>
</protein>
<proteinExistence type="inferred from homology"/>
<keyword evidence="8" id="KW-0509">mRNA transport</keyword>
<dbReference type="SMART" id="SM00119">
    <property type="entry name" value="HECTc"/>
    <property type="match status" value="1"/>
</dbReference>
<dbReference type="PANTHER" id="PTHR11254">
    <property type="entry name" value="HECT DOMAIN UBIQUITIN-PROTEIN LIGASE"/>
    <property type="match status" value="1"/>
</dbReference>
<feature type="region of interest" description="Disordered" evidence="12">
    <location>
        <begin position="2367"/>
        <end position="2386"/>
    </location>
</feature>
<evidence type="ECO:0000256" key="1">
    <source>
        <dbReference type="ARBA" id="ARBA00000885"/>
    </source>
</evidence>
<feature type="compositionally biased region" description="Acidic residues" evidence="12">
    <location>
        <begin position="2162"/>
        <end position="2219"/>
    </location>
</feature>
<evidence type="ECO:0000256" key="6">
    <source>
        <dbReference type="ARBA" id="ARBA00022679"/>
    </source>
</evidence>
<dbReference type="FunFam" id="3.30.2410.10:FF:000004">
    <property type="entry name" value="E3 ubiquitin-protein ligase HUWE1, variant"/>
    <property type="match status" value="1"/>
</dbReference>
<feature type="region of interest" description="Disordered" evidence="12">
    <location>
        <begin position="2685"/>
        <end position="2718"/>
    </location>
</feature>
<dbReference type="FunFam" id="3.90.1750.10:FF:000026">
    <property type="entry name" value="E3 ubiquitin-protein ligase HACE1"/>
    <property type="match status" value="1"/>
</dbReference>
<feature type="domain" description="HECT" evidence="14">
    <location>
        <begin position="3321"/>
        <end position="3657"/>
    </location>
</feature>
<keyword evidence="7 11" id="KW-0833">Ubl conjugation pathway</keyword>
<dbReference type="GO" id="GO:0006511">
    <property type="term" value="P:ubiquitin-dependent protein catabolic process"/>
    <property type="evidence" value="ECO:0007669"/>
    <property type="project" value="TreeGrafter"/>
</dbReference>
<feature type="compositionally biased region" description="Polar residues" evidence="12">
    <location>
        <begin position="1322"/>
        <end position="1335"/>
    </location>
</feature>
<dbReference type="Gene3D" id="3.30.2410.10">
    <property type="entry name" value="Hect, E3 ligase catalytic domain"/>
    <property type="match status" value="1"/>
</dbReference>
<dbReference type="CDD" id="cd14297">
    <property type="entry name" value="UBA2_spUBP14_like"/>
    <property type="match status" value="1"/>
</dbReference>
<gene>
    <name evidence="15" type="primary">RRP5</name>
    <name evidence="15" type="ORF">ATC70_009037</name>
</gene>
<evidence type="ECO:0000256" key="3">
    <source>
        <dbReference type="ARBA" id="ARBA00004906"/>
    </source>
</evidence>
<evidence type="ECO:0000256" key="7">
    <source>
        <dbReference type="ARBA" id="ARBA00022786"/>
    </source>
</evidence>
<evidence type="ECO:0000256" key="11">
    <source>
        <dbReference type="PROSITE-ProRule" id="PRU00104"/>
    </source>
</evidence>
<dbReference type="GO" id="GO:0005737">
    <property type="term" value="C:cytoplasm"/>
    <property type="evidence" value="ECO:0007669"/>
    <property type="project" value="TreeGrafter"/>
</dbReference>
<sequence>MKIKKSPSKKLAPLPRQLSDLIRRLEVEEKEHIPSIIRELSSWPYARGDLFHWVAALDRLDAILLDICTEYNLKDIQTKPFDDQTKELILSIIDLARILFENCTNRNIYNSYEHLNMLLNTFDMDVLEQVLHFLIRPAQRINNPKAIRSSFVIPQDKIVELARGWSHVPVELLRIAQDLTVTPKMTTLNLQFYRTTTTEGHQVITENMADQTFQHKEDVDVFMDLVQKYNVPKESQFELANRIRIAKHVSDPEKRQQLLGIRILAITVMSHAISETTAQNKVFIYEPYLISQLAELISPEKQADTTIQTYVLYALDGIARHRNKLSEVLIAVNASANHGTMMQILRKANLNEAYPQSFLDALFTFVSFLLQTQPGGQMLMSAGIIPTLVQIVGNYQYTQLKNVAKVVGLIDTIVNSFATSFSAFCNANGLDTLLNRIKMEIETCTKSAMPNETQLNATNTAPYDRLSTIKAMLKFLLRMMGSSGTTDGLRNLIDSSLPQSLKLIMENPKLFGNGIFALAINVSTTFIHNEPTSLPILQEAKLPQSFLHTISTYDSPNHEVLMAAVNAFGAMCLNVQGLDMFNTEKPLPHFFDLMTSHDFLRNPMDVDSATGLGSTMDELIRHHPSLKPSVFQCVTSLIKKVIEMGSDVNGVGKSSDNSHLLQTSSEDAAMSTATTSAATTTKTTTTATKEQGEEEDKPEKVECLLVSFIDLVSRFLEGLFQNQSNIKEFVQEGCPEMLLNYYALPLLPANFSVTIASDSLSYLFRMISEVSPLPTVLAIAAKVKESIRFITDQTGDYQTSTLMEFVDVNATETDKVARGNQHLRQMIQLHGYVGLLSNLCCSALLSHGRNGASLVTEFLSESKQENIIQLLGQLHRHIVWENILLKEALPPAWYAVKSSSFANGLGALKMNPASLAEHPLGIYSTNTPTEASATTSASTAAGAEEVASSSAKQDEASKDKMDENAPSAKDPRMVNIKHFKILLGEIPQLLVPVFQALIKVSLSRRTGSALPKSQTMKLAEYMSDILKDNITWPPITQATAPDCKYDYLTSVYTMTSLLLRDERTQSSLQAPLAIAFEKQGGIDLLLGNLKDMWTAAQALYLEQDKEKHKELTTRVNSSIESLLNVLLHISSPKSLRDSAYTTTLIQKDKKAEDYFDPYEWIVCLELKLIPLKDYLTCPQLHLFSKAVNQILIKIFQQIMKGEGSFASLSSTATSTTRGAGATVGDPFGNFTAPLMTSPFTLLRTPVVAAERNIQTLVDMGFERASAEQALVRCNNQVSRAVDYLFSHPTPIFGGSTTATTTATTTPPAPPATETSSEAAPTNSNTQEDAQINQEASSDDDNNDDDEENNEDHNDNEDEHEDDGDDDDNSLHDSDNMEGVIDTFVESLNNDYRLDAATSGLRRSLFNSMGGGGSSSNEASGTPDKEPSEHVKELKAVRQSLCELLPAALLALADQREDLVFDVRDLLILLGKYDEEEQSPENKRIDTTKTSLNIISLLVDQIGEIRDDSSKSVLLSNRLRLLALLLREPPMQNAMNQLADRFSFLFDMLNFSSLGQDDPLPAWSATIFLVIEAFIAQADEPKKAKLNINSRRGGMFFSSSASSDDDDNEQENALKQDADKSKEADDDEDVAMEDVNAPSTSSSSSSTSKAVGISVEQRSKLLQCCVSLLRKSKLSRDDIYAILRMIVRLTKDHESALHFLGIGGVPLLFSKPRSSLEGLQGQQAFIILILRHIVESKAVLQSTMKDIITNWFTNPRPRNMDISSFVRSNAHVALREPEVFVQVTTDICRLARYDEFEINHQIKLKKQEDDKQDADSGTTAITKQASSSEVVVYYLLNEIMTVRTEATAVASRKEPLTDEQKKEENIKFVYTGFLLQCLVELISSYPSCKYDIFNFCKKQNGQRTTTLDGKHRSFVSMLINDLLPYNHINSSSEDTRKQQGLSTWTASTLVAMSYDASSSSDMSVQQKNELIQVRKYVLEAVVRALKEAVASSDTASVKYSKYLALADLCHRILNARPNVGSSIPRSLGGGQTNANSNKEDTALSNAKIMLDKNFVAILTSAISDVDINYPHAKTILNSMLRPLEQLTKLAIKTDDGSDNDDEDQDKMDTAEEGMHVPSTPVAEGEEAPDLYRNSALGMFDAGSVIDDDEYNSGEYSDIFGSSADEEEDFDEQSGSDLSDMDESDQEDEEDFDSDDMDQDEMADDIDAEAQLISDEDDDGEEGGRELTWHLEDIEQEPGIVHAETVIDTGDERDEPNHIRHLSDPFEEEDEMDALSDFDDASENLDNDSDNDLADGMILDSEDLDTPFLPTDFHEELIMDGDELERPRSIIPAGFRRRFHNGRRTLLEGGRSFRNQSNAQGQEDIITHPLLSNSTGNQTSSGGGNSARSMIDEALSRRDLGGAPNLRNWQDFEDIIGGSAVRMLEDLLTHAPSATQAGPLRVDVTSGPGGVLRTFEFDRLPHLSGLGGHGAHLSSPALGGALGAAGNAGASNDQVEEGLSILHDFQPMSSGERWNQESRMMYGPNLGDKALKLVNKLLNILTPIAIEDDKKTRVEEEKKRQEQRRKEEEERRKAEEEKWRLAKEARKAEAEAAEAAAAAAAEAAANAPTANAESSTSAATAVDEAAQPQTNTTDNTNAENAATAEPSTTADTERTIVTIRGEPVDISGTGIDKEFLEALPDDLREEVLNQHLRDRPAPPQPAEDDSISPEFLSALPPDIRQEVIHQEAIERERRERQNRQQAPASTTASALGAAPASAGTTNTTAASDNMSASRRRPAPAEDDAKTPKKKAKARRQDGAAQLVEKLQLGTLVRLLFVPQTISKSILNRLLLNLCENSKTRGDLLSYLVCVLYDGNNDLASVDSSFALLSSSSGKSGKSSSSKPSRANSSTSAAAVTDNVPNFIAQRCLEALTYIVSNNEQSMTYFLTESDSLVSLKRSSSSRKGKNKEKAPVSWNKYPILVLMSLLDRPVFIDNSILMEQLMDLLSTMCRPFPILVKKYQEKVENKQKDPNLSERPMPKPPTIPDYYLKLVVHVLTNGECSSKTFQYTLNAISHLSALDGAQQTIVNELVEDAKQSSTQILKDLENLLDVLKTAMPGTEINSTILAPFAAATSYQAKLLRVLKTLDYMFSRKNITATTASAESKASNELMQAKNEKRMLQIYEDLNFLPLWQNLGECLSVIREKEELINVATVLLPLIESFMVVSKCTAEKGQNNVYEKVATPAIEQQLTLSTTSPESFFFVFTEKHKKVLNIMVRNNPTLMSGSFALLVRNPKMLEFDNKRNYFAQQLHKRTTPRENYAMLQLNVRRQYVFEDSYHQLQGRTGEEIKNGKLAVRFYDEEGVDAGGVTREWFSVLARQMFDPNYALFITSAADKLTYQPNRDSAVNPDHLSFFKFVGRVIGKAIYDGRLLDAYFTRSFYKHILGRTVDYRDVEALDPEYYKSLVWMLENDITDIIDLTFSIETDFFGTKETVDLKPNGRNIPVTEASKHEYVTLVTEQKLTTAIKDQINAFVQGFHDVIPAPLIQIFNEQELELLISGLPDIDIDDWKNNTQYEGYDASSPPVQWFWRAVRSFDQEERAKLLQFATGTSKVPLEGFSQLQGSSGVQKFQIHKDFGGENRLPSAHTCFNQIDLPQYDSYENLRANLFKAISECSTGFAFA</sequence>
<dbReference type="InterPro" id="IPR016024">
    <property type="entry name" value="ARM-type_fold"/>
</dbReference>
<feature type="domain" description="UBA" evidence="13">
    <location>
        <begin position="1247"/>
        <end position="1287"/>
    </location>
</feature>
<comment type="pathway">
    <text evidence="3">Protein modification; protein ubiquitination.</text>
</comment>
<keyword evidence="5" id="KW-0813">Transport</keyword>
<dbReference type="InterPro" id="IPR050409">
    <property type="entry name" value="E3_ubiq-protein_ligase"/>
</dbReference>
<dbReference type="EC" id="2.3.2.26" evidence="4"/>
<dbReference type="InterPro" id="IPR010309">
    <property type="entry name" value="E3_Ub_ligase_DUF908"/>
</dbReference>
<dbReference type="PROSITE" id="PS50030">
    <property type="entry name" value="UBA"/>
    <property type="match status" value="1"/>
</dbReference>
<evidence type="ECO:0000256" key="9">
    <source>
        <dbReference type="ARBA" id="ARBA00023242"/>
    </source>
</evidence>
<comment type="subcellular location">
    <subcellularLocation>
        <location evidence="2">Nucleus</location>
    </subcellularLocation>
</comment>
<feature type="region of interest" description="Disordered" evidence="12">
    <location>
        <begin position="2594"/>
        <end position="2665"/>
    </location>
</feature>
<dbReference type="CDD" id="cd00078">
    <property type="entry name" value="HECTc"/>
    <property type="match status" value="1"/>
</dbReference>
<feature type="active site" description="Glycyl thioester intermediate" evidence="11">
    <location>
        <position position="3624"/>
    </location>
</feature>
<feature type="region of interest" description="Disordered" evidence="12">
    <location>
        <begin position="1598"/>
        <end position="1628"/>
    </location>
</feature>
<keyword evidence="9" id="KW-0539">Nucleus</keyword>
<feature type="region of interest" description="Disordered" evidence="12">
    <location>
        <begin position="1406"/>
        <end position="1431"/>
    </location>
</feature>
<feature type="compositionally biased region" description="Low complexity" evidence="12">
    <location>
        <begin position="1295"/>
        <end position="1321"/>
    </location>
</feature>
<evidence type="ECO:0000313" key="15">
    <source>
        <dbReference type="EMBL" id="KAK4518814.1"/>
    </source>
</evidence>
<dbReference type="Pfam" id="PF00632">
    <property type="entry name" value="HECT"/>
    <property type="match status" value="1"/>
</dbReference>
<dbReference type="PANTHER" id="PTHR11254:SF67">
    <property type="entry name" value="E3 UBIQUITIN-PROTEIN LIGASE HUWE1"/>
    <property type="match status" value="1"/>
</dbReference>
<evidence type="ECO:0000256" key="10">
    <source>
        <dbReference type="ARBA" id="ARBA00034494"/>
    </source>
</evidence>
<feature type="compositionally biased region" description="Low complexity" evidence="12">
    <location>
        <begin position="665"/>
        <end position="688"/>
    </location>
</feature>
<dbReference type="SMART" id="SM00165">
    <property type="entry name" value="UBA"/>
    <property type="match status" value="1"/>
</dbReference>
<dbReference type="Proteomes" id="UP001304243">
    <property type="component" value="Unassembled WGS sequence"/>
</dbReference>
<keyword evidence="16" id="KW-1185">Reference proteome</keyword>
<keyword evidence="6" id="KW-0808">Transferase</keyword>
<evidence type="ECO:0000256" key="12">
    <source>
        <dbReference type="SAM" id="MobiDB-lite"/>
    </source>
</evidence>
<organism evidence="15 16">
    <name type="scientific">Mucor velutinosus</name>
    <dbReference type="NCBI Taxonomy" id="708070"/>
    <lineage>
        <taxon>Eukaryota</taxon>
        <taxon>Fungi</taxon>
        <taxon>Fungi incertae sedis</taxon>
        <taxon>Mucoromycota</taxon>
        <taxon>Mucoromycotina</taxon>
        <taxon>Mucoromycetes</taxon>
        <taxon>Mucorales</taxon>
        <taxon>Mucorineae</taxon>
        <taxon>Mucoraceae</taxon>
        <taxon>Mucor</taxon>
    </lineage>
</organism>
<feature type="compositionally biased region" description="Basic and acidic residues" evidence="12">
    <location>
        <begin position="2685"/>
        <end position="2694"/>
    </location>
</feature>
<dbReference type="PROSITE" id="PS50237">
    <property type="entry name" value="HECT"/>
    <property type="match status" value="1"/>
</dbReference>
<dbReference type="Pfam" id="PF06012">
    <property type="entry name" value="DUF908"/>
    <property type="match status" value="1"/>
</dbReference>
<feature type="region of interest" description="Disordered" evidence="12">
    <location>
        <begin position="2869"/>
        <end position="2890"/>
    </location>
</feature>
<feature type="region of interest" description="Disordered" evidence="12">
    <location>
        <begin position="665"/>
        <end position="696"/>
    </location>
</feature>
<dbReference type="GO" id="GO:0061630">
    <property type="term" value="F:ubiquitin protein ligase activity"/>
    <property type="evidence" value="ECO:0007669"/>
    <property type="project" value="UniProtKB-EC"/>
</dbReference>
<dbReference type="FunFam" id="3.90.1750.10:FF:000003">
    <property type="entry name" value="E3 ubiquitin-protein ligase UPL1"/>
    <property type="match status" value="1"/>
</dbReference>
<dbReference type="InterPro" id="IPR010314">
    <property type="entry name" value="E3_Ub_ligase_DUF913"/>
</dbReference>
<dbReference type="InterPro" id="IPR000569">
    <property type="entry name" value="HECT_dom"/>
</dbReference>
<dbReference type="SUPFAM" id="SSF46934">
    <property type="entry name" value="UBA-like"/>
    <property type="match status" value="1"/>
</dbReference>
<dbReference type="Pfam" id="PF00627">
    <property type="entry name" value="UBA"/>
    <property type="match status" value="1"/>
</dbReference>
<dbReference type="Gene3D" id="3.90.1750.10">
    <property type="entry name" value="Hect, E3 ligase catalytic domains"/>
    <property type="match status" value="1"/>
</dbReference>
<feature type="region of interest" description="Disordered" evidence="12">
    <location>
        <begin position="2549"/>
        <end position="2574"/>
    </location>
</feature>
<dbReference type="InterPro" id="IPR009060">
    <property type="entry name" value="UBA-like_sf"/>
</dbReference>
<dbReference type="Gene3D" id="3.30.2160.10">
    <property type="entry name" value="Hect, E3 ligase catalytic domain"/>
    <property type="match status" value="1"/>
</dbReference>
<dbReference type="GeneID" id="89952723"/>
<evidence type="ECO:0000256" key="2">
    <source>
        <dbReference type="ARBA" id="ARBA00004123"/>
    </source>
</evidence>
<feature type="compositionally biased region" description="Basic and acidic residues" evidence="12">
    <location>
        <begin position="1611"/>
        <end position="1622"/>
    </location>
</feature>
<dbReference type="InterPro" id="IPR025527">
    <property type="entry name" value="HUWE1/Rev1_UBM"/>
</dbReference>
<feature type="compositionally biased region" description="Acidic residues" evidence="12">
    <location>
        <begin position="1336"/>
        <end position="1367"/>
    </location>
</feature>
<dbReference type="Pfam" id="PF06025">
    <property type="entry name" value="DUF913"/>
    <property type="match status" value="1"/>
</dbReference>
<dbReference type="SUPFAM" id="SSF56204">
    <property type="entry name" value="Hect, E3 ligase catalytic domain"/>
    <property type="match status" value="1"/>
</dbReference>
<accession>A0AAN7DLW1</accession>
<dbReference type="GO" id="GO:0051028">
    <property type="term" value="P:mRNA transport"/>
    <property type="evidence" value="ECO:0007669"/>
    <property type="project" value="UniProtKB-KW"/>
</dbReference>
<feature type="compositionally biased region" description="Low complexity" evidence="12">
    <location>
        <begin position="926"/>
        <end position="951"/>
    </location>
</feature>
<dbReference type="InterPro" id="IPR011989">
    <property type="entry name" value="ARM-like"/>
</dbReference>
<dbReference type="GO" id="GO:0005634">
    <property type="term" value="C:nucleus"/>
    <property type="evidence" value="ECO:0007669"/>
    <property type="project" value="UniProtKB-SubCell"/>
</dbReference>
<dbReference type="FunFam" id="3.30.2160.10:FF:000001">
    <property type="entry name" value="E3 ubiquitin-protein ligase NEDD4-like"/>
    <property type="match status" value="1"/>
</dbReference>
<comment type="catalytic activity">
    <reaction evidence="1">
        <text>S-ubiquitinyl-[E2 ubiquitin-conjugating enzyme]-L-cysteine + [acceptor protein]-L-lysine = [E2 ubiquitin-conjugating enzyme]-L-cysteine + N(6)-ubiquitinyl-[acceptor protein]-L-lysine.</text>
        <dbReference type="EC" id="2.3.2.26"/>
    </reaction>
</comment>
<evidence type="ECO:0000256" key="5">
    <source>
        <dbReference type="ARBA" id="ARBA00022448"/>
    </source>
</evidence>
<feature type="region of interest" description="Disordered" evidence="12">
    <location>
        <begin position="926"/>
        <end position="969"/>
    </location>
</feature>
<evidence type="ECO:0000259" key="14">
    <source>
        <dbReference type="PROSITE" id="PS50237"/>
    </source>
</evidence>
<feature type="compositionally biased region" description="Acidic residues" evidence="12">
    <location>
        <begin position="2095"/>
        <end position="2104"/>
    </location>
</feature>
<dbReference type="Gene3D" id="1.10.8.10">
    <property type="entry name" value="DNA helicase RuvA subunit, C-terminal domain"/>
    <property type="match status" value="1"/>
</dbReference>
<feature type="compositionally biased region" description="Low complexity" evidence="12">
    <location>
        <begin position="2594"/>
        <end position="2648"/>
    </location>
</feature>
<dbReference type="Pfam" id="PF14377">
    <property type="entry name" value="UBM"/>
    <property type="match status" value="2"/>
</dbReference>
<feature type="compositionally biased region" description="Low complexity" evidence="12">
    <location>
        <begin position="2737"/>
        <end position="2765"/>
    </location>
</feature>